<dbReference type="EMBL" id="JAPYKO010000013">
    <property type="protein sequence ID" value="MEI9404217.1"/>
    <property type="molecule type" value="Genomic_DNA"/>
</dbReference>
<dbReference type="Gene3D" id="1.25.40.10">
    <property type="entry name" value="Tetratricopeptide repeat domain"/>
    <property type="match status" value="2"/>
</dbReference>
<feature type="domain" description="OmpR/PhoB-type" evidence="3">
    <location>
        <begin position="5"/>
        <end position="103"/>
    </location>
</feature>
<sequence>MTARGDAYQFGPFRLDPEVGILFYGAEPTMLGRRAVALLRLLIQNAGQPVSKDALIEAGWGGSAVADNNLTVQIAALRRTLADAANVASWIETLPRRGYRYVGPVVANNVRDTSAAARAASAPSLPEKPSVAVLPFSNLSGDPQQEYFADGMVDDIITGLARIKWLFVIARNSTVSYKGRAVDVKQVGRELGVRYVLEGSVRKAGGSVRVAAQMIDASTGAHVWAERYDRSSEDIFALQDEIALAAVGAIAPSVRKAEIERVRRKRPDSLDAYDLVLQAQPDVDSGMPEQVTRALVLLERALALEPGYALAHGNAAMCHHCLFLRAGLQEINRASSIRHARSAIVHGQDDALALTWAGFSIGMDAHDRAGAFAALEAALAISPSSALTYILGSVMLGWSGEAERAIEWSAQGVRLSPFDSWAWAAFDAQAMSHLLRGRYEEACRAAYKSVQANPAHSIPYVQLAAALAKLGRLDEARAAAARVIELQPGFRYSRQFAGVNCAPALAQALGSALRAAGLPE</sequence>
<gene>
    <name evidence="4" type="ORF">O7A05_18930</name>
</gene>
<keyword evidence="5" id="KW-1185">Reference proteome</keyword>
<evidence type="ECO:0000313" key="5">
    <source>
        <dbReference type="Proteomes" id="UP001366503"/>
    </source>
</evidence>
<dbReference type="Pfam" id="PF00486">
    <property type="entry name" value="Trans_reg_C"/>
    <property type="match status" value="1"/>
</dbReference>
<dbReference type="Proteomes" id="UP001366503">
    <property type="component" value="Unassembled WGS sequence"/>
</dbReference>
<accession>A0ABU8KEW5</accession>
<dbReference type="SUPFAM" id="SSF46894">
    <property type="entry name" value="C-terminal effector domain of the bipartite response regulators"/>
    <property type="match status" value="1"/>
</dbReference>
<evidence type="ECO:0000256" key="1">
    <source>
        <dbReference type="ARBA" id="ARBA00023125"/>
    </source>
</evidence>
<dbReference type="InterPro" id="IPR036388">
    <property type="entry name" value="WH-like_DNA-bd_sf"/>
</dbReference>
<dbReference type="Pfam" id="PF14559">
    <property type="entry name" value="TPR_19"/>
    <property type="match status" value="1"/>
</dbReference>
<dbReference type="PANTHER" id="PTHR47691:SF3">
    <property type="entry name" value="HTH-TYPE TRANSCRIPTIONAL REGULATOR RV0890C-RELATED"/>
    <property type="match status" value="1"/>
</dbReference>
<evidence type="ECO:0000256" key="2">
    <source>
        <dbReference type="PROSITE-ProRule" id="PRU01091"/>
    </source>
</evidence>
<name>A0ABU8KEW5_9HYPH</name>
<organism evidence="4 5">
    <name type="scientific">Mesorhizobium argentiipisi</name>
    <dbReference type="NCBI Taxonomy" id="3015175"/>
    <lineage>
        <taxon>Bacteria</taxon>
        <taxon>Pseudomonadati</taxon>
        <taxon>Pseudomonadota</taxon>
        <taxon>Alphaproteobacteria</taxon>
        <taxon>Hyphomicrobiales</taxon>
        <taxon>Phyllobacteriaceae</taxon>
        <taxon>Mesorhizobium</taxon>
    </lineage>
</organism>
<proteinExistence type="predicted"/>
<evidence type="ECO:0000259" key="3">
    <source>
        <dbReference type="PROSITE" id="PS51755"/>
    </source>
</evidence>
<dbReference type="InterPro" id="IPR016032">
    <property type="entry name" value="Sig_transdc_resp-reg_C-effctor"/>
</dbReference>
<dbReference type="RefSeq" id="WP_337094509.1">
    <property type="nucleotide sequence ID" value="NZ_JAPYKO010000013.1"/>
</dbReference>
<reference evidence="4 5" key="1">
    <citation type="submission" date="2022-12" db="EMBL/GenBank/DDBJ databases">
        <authorList>
            <person name="Muema E."/>
        </authorList>
    </citation>
    <scope>NUCLEOTIDE SEQUENCE [LARGE SCALE GENOMIC DNA]</scope>
    <source>
        <strain evidence="5">1330</strain>
    </source>
</reference>
<dbReference type="Gene3D" id="1.10.10.10">
    <property type="entry name" value="Winged helix-like DNA-binding domain superfamily/Winged helix DNA-binding domain"/>
    <property type="match status" value="1"/>
</dbReference>
<keyword evidence="1 2" id="KW-0238">DNA-binding</keyword>
<dbReference type="SUPFAM" id="SSF48452">
    <property type="entry name" value="TPR-like"/>
    <property type="match status" value="1"/>
</dbReference>
<dbReference type="InterPro" id="IPR019734">
    <property type="entry name" value="TPR_rpt"/>
</dbReference>
<dbReference type="InterPro" id="IPR001867">
    <property type="entry name" value="OmpR/PhoB-type_DNA-bd"/>
</dbReference>
<dbReference type="InterPro" id="IPR011990">
    <property type="entry name" value="TPR-like_helical_dom_sf"/>
</dbReference>
<dbReference type="PANTHER" id="PTHR47691">
    <property type="entry name" value="REGULATOR-RELATED"/>
    <property type="match status" value="1"/>
</dbReference>
<protein>
    <submittedName>
        <fullName evidence="4">Winged helix-turn-helix domain-containing tetratricopeptide repeat protein</fullName>
    </submittedName>
</protein>
<dbReference type="CDD" id="cd00383">
    <property type="entry name" value="trans_reg_C"/>
    <property type="match status" value="1"/>
</dbReference>
<dbReference type="PROSITE" id="PS51755">
    <property type="entry name" value="OMPR_PHOB"/>
    <property type="match status" value="1"/>
</dbReference>
<evidence type="ECO:0000313" key="4">
    <source>
        <dbReference type="EMBL" id="MEI9404217.1"/>
    </source>
</evidence>
<dbReference type="Gene3D" id="3.40.50.10070">
    <property type="entry name" value="TolB, N-terminal domain"/>
    <property type="match status" value="1"/>
</dbReference>
<comment type="caution">
    <text evidence="4">The sequence shown here is derived from an EMBL/GenBank/DDBJ whole genome shotgun (WGS) entry which is preliminary data.</text>
</comment>
<dbReference type="SMART" id="SM00862">
    <property type="entry name" value="Trans_reg_C"/>
    <property type="match status" value="1"/>
</dbReference>
<feature type="DNA-binding region" description="OmpR/PhoB-type" evidence="2">
    <location>
        <begin position="5"/>
        <end position="103"/>
    </location>
</feature>
<dbReference type="SMART" id="SM00028">
    <property type="entry name" value="TPR"/>
    <property type="match status" value="3"/>
</dbReference>